<evidence type="ECO:0000313" key="2">
    <source>
        <dbReference type="EMBL" id="GCD10828.1"/>
    </source>
</evidence>
<keyword evidence="3" id="KW-1185">Reference proteome</keyword>
<dbReference type="InterPro" id="IPR002509">
    <property type="entry name" value="NODB_dom"/>
</dbReference>
<sequence length="244" mass="28298">MKKKGSTRFIVLLIGLFYIIVNCCLLGSQKTLAYSNLSKDKEKVIYLTFDDGPSVLTDKVLDILDENNVKATFFLIGNQIKGQEAVVKRIYDEGHSMGLHTYTHTYKKIYSSRKAFIDEMLQTQDEINSLTGIKPTIIRFPFGSRKHLNGPFLEQLHSCNFKIYDWNAIMSDGVNFRTPTEQLYREATKTTITEHPIILLMHCDYMHKNTCKVLPRVIKFYKDNGYEFKIINDVTPENYFPIKK</sequence>
<dbReference type="InterPro" id="IPR011330">
    <property type="entry name" value="Glyco_hydro/deAcase_b/a-brl"/>
</dbReference>
<evidence type="ECO:0000259" key="1">
    <source>
        <dbReference type="PROSITE" id="PS51677"/>
    </source>
</evidence>
<organism evidence="2 3">
    <name type="scientific">Clostridium tagluense</name>
    <dbReference type="NCBI Taxonomy" id="360422"/>
    <lineage>
        <taxon>Bacteria</taxon>
        <taxon>Bacillati</taxon>
        <taxon>Bacillota</taxon>
        <taxon>Clostridia</taxon>
        <taxon>Eubacteriales</taxon>
        <taxon>Clostridiaceae</taxon>
        <taxon>Clostridium</taxon>
    </lineage>
</organism>
<dbReference type="AlphaFoldDB" id="A0A401UMS7"/>
<dbReference type="RefSeq" id="WP_125002078.1">
    <property type="nucleotide sequence ID" value="NZ_BHYK01000012.1"/>
</dbReference>
<dbReference type="GO" id="GO:0005975">
    <property type="term" value="P:carbohydrate metabolic process"/>
    <property type="evidence" value="ECO:0007669"/>
    <property type="project" value="InterPro"/>
</dbReference>
<dbReference type="CDD" id="cd10944">
    <property type="entry name" value="CE4_SmPgdA_like"/>
    <property type="match status" value="1"/>
</dbReference>
<dbReference type="OrthoDB" id="258610at2"/>
<feature type="domain" description="NodB homology" evidence="1">
    <location>
        <begin position="43"/>
        <end position="229"/>
    </location>
</feature>
<accession>A0A401UMS7</accession>
<dbReference type="EMBL" id="BHYK01000012">
    <property type="protein sequence ID" value="GCD10828.1"/>
    <property type="molecule type" value="Genomic_DNA"/>
</dbReference>
<dbReference type="Pfam" id="PF01522">
    <property type="entry name" value="Polysacc_deac_1"/>
    <property type="match status" value="1"/>
</dbReference>
<dbReference type="Gene3D" id="3.20.20.370">
    <property type="entry name" value="Glycoside hydrolase/deacetylase"/>
    <property type="match status" value="1"/>
</dbReference>
<name>A0A401UMS7_9CLOT</name>
<dbReference type="Proteomes" id="UP000287872">
    <property type="component" value="Unassembled WGS sequence"/>
</dbReference>
<dbReference type="SUPFAM" id="SSF88713">
    <property type="entry name" value="Glycoside hydrolase/deacetylase"/>
    <property type="match status" value="1"/>
</dbReference>
<proteinExistence type="predicted"/>
<dbReference type="PANTHER" id="PTHR10587">
    <property type="entry name" value="GLYCOSYL TRANSFERASE-RELATED"/>
    <property type="match status" value="1"/>
</dbReference>
<dbReference type="PROSITE" id="PS51677">
    <property type="entry name" value="NODB"/>
    <property type="match status" value="1"/>
</dbReference>
<evidence type="ECO:0000313" key="3">
    <source>
        <dbReference type="Proteomes" id="UP000287872"/>
    </source>
</evidence>
<gene>
    <name evidence="2" type="ORF">Ctaglu_24510</name>
</gene>
<reference evidence="2 3" key="1">
    <citation type="submission" date="2018-11" db="EMBL/GenBank/DDBJ databases">
        <title>Genome sequencing and assembly of Clostridium tagluense strain A121.</title>
        <authorList>
            <person name="Murakami T."/>
            <person name="Segawa T."/>
            <person name="Shcherbakova V.A."/>
            <person name="Mori H."/>
            <person name="Yoshimura Y."/>
        </authorList>
    </citation>
    <scope>NUCLEOTIDE SEQUENCE [LARGE SCALE GENOMIC DNA]</scope>
    <source>
        <strain evidence="2 3">A121</strain>
    </source>
</reference>
<dbReference type="InterPro" id="IPR050248">
    <property type="entry name" value="Polysacc_deacetylase_ArnD"/>
</dbReference>
<protein>
    <submittedName>
        <fullName evidence="2">Polysaccharide deacetylase</fullName>
    </submittedName>
</protein>
<comment type="caution">
    <text evidence="2">The sequence shown here is derived from an EMBL/GenBank/DDBJ whole genome shotgun (WGS) entry which is preliminary data.</text>
</comment>
<dbReference type="PANTHER" id="PTHR10587:SF125">
    <property type="entry name" value="POLYSACCHARIDE DEACETYLASE YHEN-RELATED"/>
    <property type="match status" value="1"/>
</dbReference>
<dbReference type="GO" id="GO:0016810">
    <property type="term" value="F:hydrolase activity, acting on carbon-nitrogen (but not peptide) bonds"/>
    <property type="evidence" value="ECO:0007669"/>
    <property type="project" value="InterPro"/>
</dbReference>